<evidence type="ECO:0000313" key="2">
    <source>
        <dbReference type="EMBL" id="PSC74528.1"/>
    </source>
</evidence>
<proteinExistence type="predicted"/>
<evidence type="ECO:0000256" key="1">
    <source>
        <dbReference type="SAM" id="MobiDB-lite"/>
    </source>
</evidence>
<sequence>MPPKKKVVPKANAYCKTTLSFLTPAGELRDYYVALSKEEIEADLSLLGSLLAAAAGKRRGGGRLAHPQASVPASSDEASPSAATGEDENESGNPAHAGGALATQQWGGVKAGTSVEQQQHAATIVV</sequence>
<dbReference type="EMBL" id="LHPF02000004">
    <property type="protein sequence ID" value="PSC74528.1"/>
    <property type="molecule type" value="Genomic_DNA"/>
</dbReference>
<dbReference type="Proteomes" id="UP000239649">
    <property type="component" value="Unassembled WGS sequence"/>
</dbReference>
<name>A0A2P6VKC9_9CHLO</name>
<reference evidence="2 3" key="1">
    <citation type="journal article" date="2018" name="Plant J.">
        <title>Genome sequences of Chlorella sorokiniana UTEX 1602 and Micractinium conductrix SAG 241.80: implications to maltose excretion by a green alga.</title>
        <authorList>
            <person name="Arriola M.B."/>
            <person name="Velmurugan N."/>
            <person name="Zhang Y."/>
            <person name="Plunkett M.H."/>
            <person name="Hondzo H."/>
            <person name="Barney B.M."/>
        </authorList>
    </citation>
    <scope>NUCLEOTIDE SEQUENCE [LARGE SCALE GENOMIC DNA]</scope>
    <source>
        <strain evidence="2 3">SAG 241.80</strain>
    </source>
</reference>
<keyword evidence="3" id="KW-1185">Reference proteome</keyword>
<feature type="region of interest" description="Disordered" evidence="1">
    <location>
        <begin position="57"/>
        <end position="114"/>
    </location>
</feature>
<accession>A0A2P6VKC9</accession>
<dbReference type="AlphaFoldDB" id="A0A2P6VKC9"/>
<feature type="compositionally biased region" description="Low complexity" evidence="1">
    <location>
        <begin position="69"/>
        <end position="83"/>
    </location>
</feature>
<evidence type="ECO:0000313" key="3">
    <source>
        <dbReference type="Proteomes" id="UP000239649"/>
    </source>
</evidence>
<comment type="caution">
    <text evidence="2">The sequence shown here is derived from an EMBL/GenBank/DDBJ whole genome shotgun (WGS) entry which is preliminary data.</text>
</comment>
<gene>
    <name evidence="2" type="ORF">C2E20_2285</name>
</gene>
<organism evidence="2 3">
    <name type="scientific">Micractinium conductrix</name>
    <dbReference type="NCBI Taxonomy" id="554055"/>
    <lineage>
        <taxon>Eukaryota</taxon>
        <taxon>Viridiplantae</taxon>
        <taxon>Chlorophyta</taxon>
        <taxon>core chlorophytes</taxon>
        <taxon>Trebouxiophyceae</taxon>
        <taxon>Chlorellales</taxon>
        <taxon>Chlorellaceae</taxon>
        <taxon>Chlorella clade</taxon>
        <taxon>Micractinium</taxon>
    </lineage>
</organism>
<protein>
    <submittedName>
        <fullName evidence="2">Uncharacterized protein</fullName>
    </submittedName>
</protein>